<accession>A0A6H1ZP62</accession>
<gene>
    <name evidence="1" type="ORF">TM448A01222_0003</name>
</gene>
<proteinExistence type="predicted"/>
<organism evidence="1">
    <name type="scientific">viral metagenome</name>
    <dbReference type="NCBI Taxonomy" id="1070528"/>
    <lineage>
        <taxon>unclassified sequences</taxon>
        <taxon>metagenomes</taxon>
        <taxon>organismal metagenomes</taxon>
    </lineage>
</organism>
<dbReference type="AlphaFoldDB" id="A0A6H1ZP62"/>
<dbReference type="EMBL" id="MT144116">
    <property type="protein sequence ID" value="QJA49065.1"/>
    <property type="molecule type" value="Genomic_DNA"/>
</dbReference>
<sequence>MNKKKRVEKASFWKLHDKLGKLGYHLSSINELLAKGLITFDQWKKAHDVIVEEYLNTWNKISRYLKKNNLGGEHEQEN</sequence>
<name>A0A6H1ZP62_9ZZZZ</name>
<reference evidence="1" key="1">
    <citation type="submission" date="2020-03" db="EMBL/GenBank/DDBJ databases">
        <title>The deep terrestrial virosphere.</title>
        <authorList>
            <person name="Holmfeldt K."/>
            <person name="Nilsson E."/>
            <person name="Simone D."/>
            <person name="Lopez-Fernandez M."/>
            <person name="Wu X."/>
            <person name="de Brujin I."/>
            <person name="Lundin D."/>
            <person name="Andersson A."/>
            <person name="Bertilsson S."/>
            <person name="Dopson M."/>
        </authorList>
    </citation>
    <scope>NUCLEOTIDE SEQUENCE</scope>
    <source>
        <strain evidence="1">TM448A01222</strain>
    </source>
</reference>
<protein>
    <submittedName>
        <fullName evidence="1">Uncharacterized protein</fullName>
    </submittedName>
</protein>
<evidence type="ECO:0000313" key="1">
    <source>
        <dbReference type="EMBL" id="QJA49065.1"/>
    </source>
</evidence>